<sequence>MADVTSHGEQRPTPTATDGQDPATMTIQDADTKEYAGGHPVNEDSSDSYFYSDSDSDSDSYVSGDQSSTQSDHCSEPKGIRTIQLKSDRVPTGLDPNVRRRNDTIAWSAHVYDARNERKLRRRDRSPLDVDVRYVDHKPLTFTKRPRKKKASHKDHKNEGYRGSSTSAIEGPTSKQETTWRGPVIEVLVHIRARISDRFYPPHSYDDEGADIDELLKQDERISRRRRSISRSSSPPKSRWQLNPDILPKKIEDLSIDQRSRRSLVIRSKHLDRALYECFGWDPDVFGAESTLHYPPSWNRLTIFEEPYKSLMQNFSVLKRVESGEMKPPHKARSDVERDGSDDLTSIQREHLSILVKFLQPLYEKLIVPCLSRLSESTPRIEFGLLWYLFKPHTDVYVRDDHGAIQVCVIAQCRTSTTSVHPIRRPRRDPRWWELEMWYLGTDGARIAPVVVTRQIFSYEDYKDIIALDIVPCEIWDITDKGKRRAEIMKRSKLMEKTLRNGFQLANYVPPLESNNYKVRLNALENGPGIIPLGFSGKVVIDHRRGRVATNTPPVDFNSRVTGLSFINYGDIYVNEYQKSDDEIEVLNKAVNKRERDLEEYYYKPRATRYEPDDFGVRTLPPPPPPPALPYASASHDQTITESLSDHQLLLLQPRLLAFSLKIKQWMWVDIGHLEEAEPSTESIKNLVIDAEELKTIRALSNQQSGKEALWAADFIEGKGSGRIILLHGPPGVGKTYTVESIAEWLDCPLLALTVADIGTAETRIESELLKWFSLAEAWNAVLLVDEADIFLERRQNRDLARNGLVSAFLRRMEYFKGLLFLTTNRVGQIDDAFISRVHVAIEYRPLSGKETKQIWEGFFRKLAKDRAGKIQVAPDAKRWVLDSFSNEKFQLNGRDIRNALQTAITLAEFESSEDEDFDPSTMTIIVTQKHFERVLNMSNRFQAYVSSIRKEDEKKRANLRGDRNDYDDVPLAALALR</sequence>
<gene>
    <name evidence="1" type="ORF">H2198_010030</name>
</gene>
<dbReference type="Proteomes" id="UP001172386">
    <property type="component" value="Unassembled WGS sequence"/>
</dbReference>
<comment type="caution">
    <text evidence="1">The sequence shown here is derived from an EMBL/GenBank/DDBJ whole genome shotgun (WGS) entry which is preliminary data.</text>
</comment>
<organism evidence="1 2">
    <name type="scientific">Neophaeococcomyces mojaviensis</name>
    <dbReference type="NCBI Taxonomy" id="3383035"/>
    <lineage>
        <taxon>Eukaryota</taxon>
        <taxon>Fungi</taxon>
        <taxon>Dikarya</taxon>
        <taxon>Ascomycota</taxon>
        <taxon>Pezizomycotina</taxon>
        <taxon>Eurotiomycetes</taxon>
        <taxon>Chaetothyriomycetidae</taxon>
        <taxon>Chaetothyriales</taxon>
        <taxon>Chaetothyriales incertae sedis</taxon>
        <taxon>Neophaeococcomyces</taxon>
    </lineage>
</organism>
<accession>A0ACC2ZST3</accession>
<reference evidence="1" key="1">
    <citation type="submission" date="2022-10" db="EMBL/GenBank/DDBJ databases">
        <title>Culturing micro-colonial fungi from biological soil crusts in the Mojave desert and describing Neophaeococcomyces mojavensis, and introducing the new genera and species Taxawa tesnikishii.</title>
        <authorList>
            <person name="Kurbessoian T."/>
            <person name="Stajich J.E."/>
        </authorList>
    </citation>
    <scope>NUCLEOTIDE SEQUENCE</scope>
    <source>
        <strain evidence="1">JES_112</strain>
    </source>
</reference>
<keyword evidence="2" id="KW-1185">Reference proteome</keyword>
<name>A0ACC2ZST3_9EURO</name>
<proteinExistence type="predicted"/>
<protein>
    <submittedName>
        <fullName evidence="1">Uncharacterized protein</fullName>
    </submittedName>
</protein>
<evidence type="ECO:0000313" key="1">
    <source>
        <dbReference type="EMBL" id="KAJ9650667.1"/>
    </source>
</evidence>
<dbReference type="EMBL" id="JAPDRQ010000320">
    <property type="protein sequence ID" value="KAJ9650667.1"/>
    <property type="molecule type" value="Genomic_DNA"/>
</dbReference>
<evidence type="ECO:0000313" key="2">
    <source>
        <dbReference type="Proteomes" id="UP001172386"/>
    </source>
</evidence>